<proteinExistence type="predicted"/>
<keyword evidence="7" id="KW-1185">Reference proteome</keyword>
<dbReference type="AlphaFoldDB" id="A0A5N6VF98"/>
<dbReference type="Proteomes" id="UP000325433">
    <property type="component" value="Unassembled WGS sequence"/>
</dbReference>
<accession>A0A5N6VF98</accession>
<evidence type="ECO:0000313" key="7">
    <source>
        <dbReference type="Proteomes" id="UP000325433"/>
    </source>
</evidence>
<evidence type="ECO:0000256" key="1">
    <source>
        <dbReference type="ARBA" id="ARBA00023015"/>
    </source>
</evidence>
<sequence>MVESDPSPDAATNAVFSRRSHRKSRNGCKICKKRHLKCDEAKPECSNCLNHSVQCIYASPVSSSQKADATTPRRTKSKSSEKTSFTLQFVDSEYQHVWSMPPTNPDGTQETKAPVIPLSLPPGMDSQFCLEDFELQHYFLTSTCFTLIEDEASHKFWSSVVPRMGYRFPLVHHLMLSLACLHMSRSDEHRQSNCILRFDYHYSLGLRLMSACLPEVIADNSEAVWIGSILICLVAMARGPREGNFLFFGSEGPVEWVSLLQGVNVISNMIQKRRIPNDPERDSLPISVREHYAYRESICRLKRFTQERASSDSLLQTYLFALDNVLQAFDWAFYDDTPDQHGLPPAKPEPFGFVLFTWVTRMERGFWDALQRKEAVSLVILAYFVVVIHRMSKSWLSHGWPEHILQGIWTFLEKKDRELIQWPMDQIQLCNT</sequence>
<dbReference type="InterPro" id="IPR036864">
    <property type="entry name" value="Zn2-C6_fun-type_DNA-bd_sf"/>
</dbReference>
<gene>
    <name evidence="6" type="ORF">BDV41DRAFT_569474</name>
</gene>
<dbReference type="PROSITE" id="PS00463">
    <property type="entry name" value="ZN2_CY6_FUNGAL_1"/>
    <property type="match status" value="1"/>
</dbReference>
<dbReference type="PANTHER" id="PTHR47657:SF13">
    <property type="entry name" value="ZN(2)-C6 FUNGAL-TYPE DOMAIN-CONTAINING PROTEIN-RELATED"/>
    <property type="match status" value="1"/>
</dbReference>
<dbReference type="CDD" id="cd00067">
    <property type="entry name" value="GAL4"/>
    <property type="match status" value="1"/>
</dbReference>
<evidence type="ECO:0000256" key="4">
    <source>
        <dbReference type="ARBA" id="ARBA00023242"/>
    </source>
</evidence>
<keyword evidence="4" id="KW-0539">Nucleus</keyword>
<evidence type="ECO:0000256" key="2">
    <source>
        <dbReference type="ARBA" id="ARBA00023125"/>
    </source>
</evidence>
<dbReference type="PANTHER" id="PTHR47657">
    <property type="entry name" value="STEROL REGULATORY ELEMENT-BINDING PROTEIN ECM22"/>
    <property type="match status" value="1"/>
</dbReference>
<dbReference type="PROSITE" id="PS50048">
    <property type="entry name" value="ZN2_CY6_FUNGAL_2"/>
    <property type="match status" value="1"/>
</dbReference>
<protein>
    <recommendedName>
        <fullName evidence="5">Zn(2)-C6 fungal-type domain-containing protein</fullName>
    </recommendedName>
</protein>
<reference evidence="7" key="1">
    <citation type="submission" date="2019-04" db="EMBL/GenBank/DDBJ databases">
        <title>Friends and foes A comparative genomics studyof 23 Aspergillus species from section Flavi.</title>
        <authorList>
            <consortium name="DOE Joint Genome Institute"/>
            <person name="Kjaerbolling I."/>
            <person name="Vesth T."/>
            <person name="Frisvad J.C."/>
            <person name="Nybo J.L."/>
            <person name="Theobald S."/>
            <person name="Kildgaard S."/>
            <person name="Isbrandt T."/>
            <person name="Kuo A."/>
            <person name="Sato A."/>
            <person name="Lyhne E.K."/>
            <person name="Kogle M.E."/>
            <person name="Wiebenga A."/>
            <person name="Kun R.S."/>
            <person name="Lubbers R.J."/>
            <person name="Makela M.R."/>
            <person name="Barry K."/>
            <person name="Chovatia M."/>
            <person name="Clum A."/>
            <person name="Daum C."/>
            <person name="Haridas S."/>
            <person name="He G."/>
            <person name="LaButti K."/>
            <person name="Lipzen A."/>
            <person name="Mondo S."/>
            <person name="Riley R."/>
            <person name="Salamov A."/>
            <person name="Simmons B.A."/>
            <person name="Magnuson J.K."/>
            <person name="Henrissat B."/>
            <person name="Mortensen U.H."/>
            <person name="Larsen T.O."/>
            <person name="Devries R.P."/>
            <person name="Grigoriev I.V."/>
            <person name="Machida M."/>
            <person name="Baker S.E."/>
            <person name="Andersen M.R."/>
        </authorList>
    </citation>
    <scope>NUCLEOTIDE SEQUENCE [LARGE SCALE GENOMIC DNA]</scope>
    <source>
        <strain evidence="7">CBS 130015</strain>
    </source>
</reference>
<evidence type="ECO:0000313" key="6">
    <source>
        <dbReference type="EMBL" id="KAE8306978.1"/>
    </source>
</evidence>
<dbReference type="SUPFAM" id="SSF57701">
    <property type="entry name" value="Zn2/Cys6 DNA-binding domain"/>
    <property type="match status" value="1"/>
</dbReference>
<dbReference type="GO" id="GO:0003677">
    <property type="term" value="F:DNA binding"/>
    <property type="evidence" value="ECO:0007669"/>
    <property type="project" value="UniProtKB-KW"/>
</dbReference>
<dbReference type="Pfam" id="PF00172">
    <property type="entry name" value="Zn_clus"/>
    <property type="match status" value="1"/>
</dbReference>
<dbReference type="InterPro" id="IPR001138">
    <property type="entry name" value="Zn2Cys6_DnaBD"/>
</dbReference>
<dbReference type="GO" id="GO:0000981">
    <property type="term" value="F:DNA-binding transcription factor activity, RNA polymerase II-specific"/>
    <property type="evidence" value="ECO:0007669"/>
    <property type="project" value="InterPro"/>
</dbReference>
<keyword evidence="1" id="KW-0805">Transcription regulation</keyword>
<dbReference type="EMBL" id="ML738423">
    <property type="protein sequence ID" value="KAE8306978.1"/>
    <property type="molecule type" value="Genomic_DNA"/>
</dbReference>
<feature type="domain" description="Zn(2)-C6 fungal-type" evidence="5">
    <location>
        <begin position="27"/>
        <end position="57"/>
    </location>
</feature>
<name>A0A5N6VF98_9EURO</name>
<keyword evidence="2" id="KW-0238">DNA-binding</keyword>
<evidence type="ECO:0000256" key="3">
    <source>
        <dbReference type="ARBA" id="ARBA00023163"/>
    </source>
</evidence>
<dbReference type="InterPro" id="IPR052400">
    <property type="entry name" value="Zn2-C6_fungal_TF"/>
</dbReference>
<evidence type="ECO:0000259" key="5">
    <source>
        <dbReference type="PROSITE" id="PS50048"/>
    </source>
</evidence>
<dbReference type="GO" id="GO:0009893">
    <property type="term" value="P:positive regulation of metabolic process"/>
    <property type="evidence" value="ECO:0007669"/>
    <property type="project" value="UniProtKB-ARBA"/>
</dbReference>
<keyword evidence="3" id="KW-0804">Transcription</keyword>
<dbReference type="SMART" id="SM00066">
    <property type="entry name" value="GAL4"/>
    <property type="match status" value="1"/>
</dbReference>
<dbReference type="GO" id="GO:0008270">
    <property type="term" value="F:zinc ion binding"/>
    <property type="evidence" value="ECO:0007669"/>
    <property type="project" value="InterPro"/>
</dbReference>
<organism evidence="6 7">
    <name type="scientific">Aspergillus transmontanensis</name>
    <dbReference type="NCBI Taxonomy" id="1034304"/>
    <lineage>
        <taxon>Eukaryota</taxon>
        <taxon>Fungi</taxon>
        <taxon>Dikarya</taxon>
        <taxon>Ascomycota</taxon>
        <taxon>Pezizomycotina</taxon>
        <taxon>Eurotiomycetes</taxon>
        <taxon>Eurotiomycetidae</taxon>
        <taxon>Eurotiales</taxon>
        <taxon>Aspergillaceae</taxon>
        <taxon>Aspergillus</taxon>
        <taxon>Aspergillus subgen. Circumdati</taxon>
    </lineage>
</organism>
<dbReference type="Gene3D" id="4.10.240.10">
    <property type="entry name" value="Zn(2)-C6 fungal-type DNA-binding domain"/>
    <property type="match status" value="1"/>
</dbReference>